<feature type="compositionally biased region" description="Basic residues" evidence="1">
    <location>
        <begin position="17"/>
        <end position="27"/>
    </location>
</feature>
<feature type="region of interest" description="Disordered" evidence="1">
    <location>
        <begin position="808"/>
        <end position="837"/>
    </location>
</feature>
<proteinExistence type="predicted"/>
<evidence type="ECO:0000256" key="1">
    <source>
        <dbReference type="SAM" id="MobiDB-lite"/>
    </source>
</evidence>
<dbReference type="GO" id="GO:0016973">
    <property type="term" value="P:poly(A)+ mRNA export from nucleus"/>
    <property type="evidence" value="ECO:0007669"/>
    <property type="project" value="TreeGrafter"/>
</dbReference>
<gene>
    <name evidence="2" type="primary">NUP1</name>
    <name evidence="2" type="ORF">SDJN03_23280</name>
</gene>
<feature type="region of interest" description="Disordered" evidence="1">
    <location>
        <begin position="627"/>
        <end position="689"/>
    </location>
</feature>
<feature type="region of interest" description="Disordered" evidence="1">
    <location>
        <begin position="506"/>
        <end position="554"/>
    </location>
</feature>
<feature type="compositionally biased region" description="Basic residues" evidence="1">
    <location>
        <begin position="1211"/>
        <end position="1223"/>
    </location>
</feature>
<dbReference type="Proteomes" id="UP000685013">
    <property type="component" value="Chromosome 15"/>
</dbReference>
<dbReference type="PANTHER" id="PTHR33416:SF20">
    <property type="entry name" value="NUCLEAR PORE COMPLEX PROTEIN NUP1"/>
    <property type="match status" value="1"/>
</dbReference>
<sequence>MATEREEVRYEGGRGGKFQKRPLRRSHTTPYDRPPTALRNSAGKGWLSKLVDPAQKLITSSAHRLFSSVFRKRLPPPPPSLPISREANDETEIKNLEEVAADPPGTQEGTNNDFVPSINSNNIHGVSDLEKILKEKTFTRFEIDRLTELLKSRVADVPSGVESRKFEMVSSTPVISYDIQEGSPKFPAQEGVRPHMVPTHVVNANVPDEDVASPAEIAKAFMGSRPPKATPLSMVAHSQKFGDTFALGNPTTSSTLSLVPRSPGNFDVENDFVTPRSRGRSALYSMARMPYSRVRATPSIKNSVATTDSYRATVTSSSQSAWEQGRLLESNQGALKRRSSVLDDEIGSVGPIRRIRHKSNLLFPKGLSLPSSSTSIPVSGIGSETSQHLQSTKVYPFSSTAGKAPYSSETKRNLSKMSAVSENDRTPSSSFPQIPLRSSEMALKILEQLDKLTPPKEKSSELKLHSVRNNSPMKLSPSMLHGPALRSLEDVDSAKYLENVEDIWSNDGRDLTSKKNDKFEDSSLLKSKVPSDKSISTGGGVGSSVPSKDTVSSSGLQVSFVGPSSLTKCAFQMSVQEDFVDMDDEEYSNGPVAAKSFERREKVDDSLVAVGKPSDTEAITVDKPQASIQAKPSPVSEMKKINDQAKSDVPVTTEKSSIFSFPTASPSSTTANMIEPESTTKPEKIASSEVPKAAAAPIFGFGEKLPSQKDPVFSSPTFTFGNKVTTSTNEQNAVPAVTSEGNVAPTLQASAPTTFKFGDKATFPIPASTATENGNSEAGSPFKFASSLVNEKEGAKAGSASVFKSESSSSSTLSFGVPKESISEKAGDKKSSSAGLSVGTSGNLLLSSVSSTPTPTAPIFKFGSSSVPSSSAPSGVGSVETKTKQETTPFGNVSGISPSDTSAAKVFSTGSSVFQFGAASTTSDSNKQPEKSTFAPVSVPSFGAPVLPASSGVASSTQSTPVSPFSSSSTSFGLTGNTGLASGNTLVGSSAPASNLFTSGATFGFGSSSSANNSVSSGAGTSSSFFNWQASSAPSFSSGFGSTPTGGFSFGLASSSAASSSPMLFGSSTTGAASTTSMFSFTSAATAASSQPAFGNSNHGFTFGSTPPANNDHANMEDSMAEDTVQTVASPTPMPSFGQQPLTPPPSSGFVFGSTAPSPLGANPFQFGGSQQNVPTPQNPNPFQASGSLDFNASAGGSFSLGAGGGDKSNRKFVKVKSKSRKK</sequence>
<feature type="compositionally biased region" description="Basic and acidic residues" evidence="1">
    <location>
        <begin position="637"/>
        <end position="646"/>
    </location>
</feature>
<dbReference type="GO" id="GO:0071763">
    <property type="term" value="P:nuclear membrane organization"/>
    <property type="evidence" value="ECO:0007669"/>
    <property type="project" value="TreeGrafter"/>
</dbReference>
<feature type="compositionally biased region" description="Polar residues" evidence="1">
    <location>
        <begin position="415"/>
        <end position="432"/>
    </location>
</feature>
<feature type="compositionally biased region" description="Basic and acidic residues" evidence="1">
    <location>
        <begin position="507"/>
        <end position="523"/>
    </location>
</feature>
<organism evidence="2 3">
    <name type="scientific">Cucurbita argyrosperma subsp. sororia</name>
    <dbReference type="NCBI Taxonomy" id="37648"/>
    <lineage>
        <taxon>Eukaryota</taxon>
        <taxon>Viridiplantae</taxon>
        <taxon>Streptophyta</taxon>
        <taxon>Embryophyta</taxon>
        <taxon>Tracheophyta</taxon>
        <taxon>Spermatophyta</taxon>
        <taxon>Magnoliopsida</taxon>
        <taxon>eudicotyledons</taxon>
        <taxon>Gunneridae</taxon>
        <taxon>Pentapetalae</taxon>
        <taxon>rosids</taxon>
        <taxon>fabids</taxon>
        <taxon>Cucurbitales</taxon>
        <taxon>Cucurbitaceae</taxon>
        <taxon>Cucurbiteae</taxon>
        <taxon>Cucurbita</taxon>
    </lineage>
</organism>
<feature type="compositionally biased region" description="Polar residues" evidence="1">
    <location>
        <begin position="1098"/>
        <end position="1113"/>
    </location>
</feature>
<reference evidence="2 3" key="1">
    <citation type="journal article" date="2021" name="Hortic Res">
        <title>The domestication of Cucurbita argyrosperma as revealed by the genome of its wild relative.</title>
        <authorList>
            <person name="Barrera-Redondo J."/>
            <person name="Sanchez-de la Vega G."/>
            <person name="Aguirre-Liguori J.A."/>
            <person name="Castellanos-Morales G."/>
            <person name="Gutierrez-Guerrero Y.T."/>
            <person name="Aguirre-Dugua X."/>
            <person name="Aguirre-Planter E."/>
            <person name="Tenaillon M.I."/>
            <person name="Lira-Saade R."/>
            <person name="Eguiarte L.E."/>
        </authorList>
    </citation>
    <scope>NUCLEOTIDE SEQUENCE [LARGE SCALE GENOMIC DNA]</scope>
    <source>
        <strain evidence="2">JBR-2021</strain>
    </source>
</reference>
<feature type="compositionally biased region" description="Basic and acidic residues" evidence="1">
    <location>
        <begin position="821"/>
        <end position="831"/>
    </location>
</feature>
<dbReference type="AlphaFoldDB" id="A0AAV6MC55"/>
<evidence type="ECO:0000313" key="2">
    <source>
        <dbReference type="EMBL" id="KAG6578832.1"/>
    </source>
</evidence>
<feature type="compositionally biased region" description="Low complexity" evidence="1">
    <location>
        <begin position="1171"/>
        <end position="1184"/>
    </location>
</feature>
<keyword evidence="3" id="KW-1185">Reference proteome</keyword>
<feature type="region of interest" description="Disordered" evidence="1">
    <location>
        <begin position="398"/>
        <end position="434"/>
    </location>
</feature>
<evidence type="ECO:0000313" key="3">
    <source>
        <dbReference type="Proteomes" id="UP000685013"/>
    </source>
</evidence>
<feature type="compositionally biased region" description="Low complexity" evidence="1">
    <location>
        <begin position="863"/>
        <end position="879"/>
    </location>
</feature>
<comment type="caution">
    <text evidence="2">The sequence shown here is derived from an EMBL/GenBank/DDBJ whole genome shotgun (WGS) entry which is preliminary data.</text>
</comment>
<feature type="non-terminal residue" evidence="2">
    <location>
        <position position="1"/>
    </location>
</feature>
<feature type="region of interest" description="Disordered" evidence="1">
    <location>
        <begin position="1"/>
        <end position="41"/>
    </location>
</feature>
<feature type="compositionally biased region" description="Polar residues" evidence="1">
    <location>
        <begin position="886"/>
        <end position="895"/>
    </location>
</feature>
<feature type="region of interest" description="Disordered" evidence="1">
    <location>
        <begin position="863"/>
        <end position="895"/>
    </location>
</feature>
<feature type="compositionally biased region" description="Basic and acidic residues" evidence="1">
    <location>
        <begin position="1"/>
        <end position="14"/>
    </location>
</feature>
<dbReference type="EMBL" id="JAGKQH010000015">
    <property type="protein sequence ID" value="KAG6578832.1"/>
    <property type="molecule type" value="Genomic_DNA"/>
</dbReference>
<feature type="compositionally biased region" description="Low complexity" evidence="1">
    <location>
        <begin position="543"/>
        <end position="554"/>
    </location>
</feature>
<feature type="region of interest" description="Disordered" evidence="1">
    <location>
        <begin position="1098"/>
        <end position="1223"/>
    </location>
</feature>
<protein>
    <submittedName>
        <fullName evidence="2">Nuclear pore complex protein NUP1</fullName>
    </submittedName>
</protein>
<dbReference type="PANTHER" id="PTHR33416">
    <property type="entry name" value="NUCLEAR PORE COMPLEX PROTEIN NUP1"/>
    <property type="match status" value="1"/>
</dbReference>
<name>A0AAV6MC55_9ROSI</name>
<dbReference type="GO" id="GO:0005635">
    <property type="term" value="C:nuclear envelope"/>
    <property type="evidence" value="ECO:0007669"/>
    <property type="project" value="TreeGrafter"/>
</dbReference>
<feature type="compositionally biased region" description="Low complexity" evidence="1">
    <location>
        <begin position="656"/>
        <end position="671"/>
    </location>
</feature>
<accession>A0AAV6MC55</accession>